<dbReference type="InterPro" id="IPR037121">
    <property type="entry name" value="Ribosomal_bL25_C"/>
</dbReference>
<dbReference type="EMBL" id="UOGK01000731">
    <property type="protein sequence ID" value="VAX42636.1"/>
    <property type="molecule type" value="Genomic_DNA"/>
</dbReference>
<dbReference type="InterPro" id="IPR020056">
    <property type="entry name" value="Rbsml_bL25/Gln-tRNA_synth_N"/>
</dbReference>
<dbReference type="InterPro" id="IPR020930">
    <property type="entry name" value="Ribosomal_uL5_bac-type"/>
</dbReference>
<dbReference type="Pfam" id="PF14693">
    <property type="entry name" value="Ribosomal_TL5_C"/>
    <property type="match status" value="1"/>
</dbReference>
<evidence type="ECO:0000256" key="2">
    <source>
        <dbReference type="ARBA" id="ARBA00022884"/>
    </source>
</evidence>
<evidence type="ECO:0000259" key="6">
    <source>
        <dbReference type="Pfam" id="PF01386"/>
    </source>
</evidence>
<dbReference type="CDD" id="cd00495">
    <property type="entry name" value="Ribosomal_L25_TL5_CTC"/>
    <property type="match status" value="1"/>
</dbReference>
<dbReference type="Gene3D" id="2.170.120.20">
    <property type="entry name" value="Ribosomal protein L25, beta domain"/>
    <property type="match status" value="1"/>
</dbReference>
<organism evidence="8">
    <name type="scientific">hydrothermal vent metagenome</name>
    <dbReference type="NCBI Taxonomy" id="652676"/>
    <lineage>
        <taxon>unclassified sequences</taxon>
        <taxon>metagenomes</taxon>
        <taxon>ecological metagenomes</taxon>
    </lineage>
</organism>
<keyword evidence="3" id="KW-0689">Ribosomal protein</keyword>
<reference evidence="8" key="1">
    <citation type="submission" date="2018-06" db="EMBL/GenBank/DDBJ databases">
        <authorList>
            <person name="Zhirakovskaya E."/>
        </authorList>
    </citation>
    <scope>NUCLEOTIDE SEQUENCE</scope>
</reference>
<feature type="domain" description="Large ribosomal subunit protein bL25 beta" evidence="7">
    <location>
        <begin position="105"/>
        <end position="187"/>
    </location>
</feature>
<dbReference type="InterPro" id="IPR020057">
    <property type="entry name" value="Ribosomal_bL25_b-dom"/>
</dbReference>
<dbReference type="InterPro" id="IPR001021">
    <property type="entry name" value="Ribosomal_bL25_long"/>
</dbReference>
<keyword evidence="2" id="KW-0694">RNA-binding</keyword>
<protein>
    <submittedName>
        <fullName evidence="8">Uncharacterized protein</fullName>
    </submittedName>
</protein>
<evidence type="ECO:0000256" key="3">
    <source>
        <dbReference type="ARBA" id="ARBA00022980"/>
    </source>
</evidence>
<dbReference type="NCBIfam" id="TIGR00731">
    <property type="entry name" value="bL25_bact_ctc"/>
    <property type="match status" value="1"/>
</dbReference>
<feature type="region of interest" description="Disordered" evidence="5">
    <location>
        <begin position="195"/>
        <end position="219"/>
    </location>
</feature>
<evidence type="ECO:0000259" key="7">
    <source>
        <dbReference type="Pfam" id="PF14693"/>
    </source>
</evidence>
<evidence type="ECO:0000256" key="5">
    <source>
        <dbReference type="SAM" id="MobiDB-lite"/>
    </source>
</evidence>
<evidence type="ECO:0000313" key="8">
    <source>
        <dbReference type="EMBL" id="VAX42636.1"/>
    </source>
</evidence>
<dbReference type="Pfam" id="PF01386">
    <property type="entry name" value="Ribosomal_L25p"/>
    <property type="match status" value="1"/>
</dbReference>
<dbReference type="HAMAP" id="MF_01334">
    <property type="entry name" value="Ribosomal_bL25_CTC"/>
    <property type="match status" value="1"/>
</dbReference>
<dbReference type="GO" id="GO:0003735">
    <property type="term" value="F:structural constituent of ribosome"/>
    <property type="evidence" value="ECO:0007669"/>
    <property type="project" value="InterPro"/>
</dbReference>
<feature type="compositionally biased region" description="Basic and acidic residues" evidence="5">
    <location>
        <begin position="210"/>
        <end position="219"/>
    </location>
</feature>
<feature type="domain" description="Large ribosomal subunit protein bL25 L25" evidence="6">
    <location>
        <begin position="10"/>
        <end position="96"/>
    </location>
</feature>
<dbReference type="GO" id="GO:0008097">
    <property type="term" value="F:5S rRNA binding"/>
    <property type="evidence" value="ECO:0007669"/>
    <property type="project" value="InterPro"/>
</dbReference>
<evidence type="ECO:0000256" key="4">
    <source>
        <dbReference type="ARBA" id="ARBA00023274"/>
    </source>
</evidence>
<proteinExistence type="inferred from homology"/>
<name>A0A3B1DIQ5_9ZZZZ</name>
<gene>
    <name evidence="8" type="ORF">MNBD_PLANCTO03-1485</name>
</gene>
<feature type="compositionally biased region" description="Acidic residues" evidence="5">
    <location>
        <begin position="195"/>
        <end position="205"/>
    </location>
</feature>
<dbReference type="GO" id="GO:0022625">
    <property type="term" value="C:cytosolic large ribosomal subunit"/>
    <property type="evidence" value="ECO:0007669"/>
    <property type="project" value="TreeGrafter"/>
</dbReference>
<dbReference type="AlphaFoldDB" id="A0A3B1DIQ5"/>
<dbReference type="Gene3D" id="2.40.240.10">
    <property type="entry name" value="Ribosomal Protein L25, Chain P"/>
    <property type="match status" value="1"/>
</dbReference>
<dbReference type="SUPFAM" id="SSF50715">
    <property type="entry name" value="Ribosomal protein L25-like"/>
    <property type="match status" value="1"/>
</dbReference>
<sequence length="219" mass="23914">MKHEETAPVLAATRRERTGTRYCARIRQAGGLPAVVYGHGKPPVSIAVNAIETVNHLTKGDKIFKIKMEGESEVQVVIIKDLQFDHLGTNIVHADFSRVDFEERIEVRVPVQIVGDSVGLKTAGAMLVTPTNEIEIECLVANLPSMIEVDITDLDAGQILHAEDIALPLPTMKLVTDSQAIVAQIVVQAVIEEVTSEEDEVEGETQPEVTTEKKDDADE</sequence>
<dbReference type="PANTHER" id="PTHR33284">
    <property type="entry name" value="RIBOSOMAL PROTEIN L25/GLN-TRNA SYNTHETASE, ANTI-CODON-BINDING DOMAIN-CONTAINING PROTEIN"/>
    <property type="match status" value="1"/>
</dbReference>
<dbReference type="PANTHER" id="PTHR33284:SF1">
    <property type="entry name" value="RIBOSOMAL PROTEIN L25_GLN-TRNA SYNTHETASE, ANTI-CODON-BINDING DOMAIN-CONTAINING PROTEIN"/>
    <property type="match status" value="1"/>
</dbReference>
<accession>A0A3B1DIQ5</accession>
<dbReference type="InterPro" id="IPR011035">
    <property type="entry name" value="Ribosomal_bL25/Gln-tRNA_synth"/>
</dbReference>
<dbReference type="GO" id="GO:0006412">
    <property type="term" value="P:translation"/>
    <property type="evidence" value="ECO:0007669"/>
    <property type="project" value="InterPro"/>
</dbReference>
<evidence type="ECO:0000256" key="1">
    <source>
        <dbReference type="ARBA" id="ARBA00022730"/>
    </source>
</evidence>
<keyword evidence="4" id="KW-0687">Ribonucleoprotein</keyword>
<dbReference type="InterPro" id="IPR029751">
    <property type="entry name" value="Ribosomal_L25_dom"/>
</dbReference>
<keyword evidence="1" id="KW-0699">rRNA-binding</keyword>